<dbReference type="PANTHER" id="PTHR23514">
    <property type="entry name" value="BYPASS OF STOP CODON PROTEIN 6"/>
    <property type="match status" value="1"/>
</dbReference>
<feature type="transmembrane region" description="Helical" evidence="5">
    <location>
        <begin position="148"/>
        <end position="167"/>
    </location>
</feature>
<dbReference type="PANTHER" id="PTHR23514:SF13">
    <property type="entry name" value="INNER MEMBRANE PROTEIN YBJJ"/>
    <property type="match status" value="1"/>
</dbReference>
<feature type="transmembrane region" description="Helical" evidence="5">
    <location>
        <begin position="51"/>
        <end position="72"/>
    </location>
</feature>
<comment type="subcellular location">
    <subcellularLocation>
        <location evidence="1">Cell membrane</location>
        <topology evidence="1">Multi-pass membrane protein</topology>
    </subcellularLocation>
</comment>
<dbReference type="Gene3D" id="1.20.1250.20">
    <property type="entry name" value="MFS general substrate transporter like domains"/>
    <property type="match status" value="2"/>
</dbReference>
<evidence type="ECO:0000313" key="8">
    <source>
        <dbReference type="Proteomes" id="UP000438182"/>
    </source>
</evidence>
<feature type="transmembrane region" description="Helical" evidence="5">
    <location>
        <begin position="346"/>
        <end position="363"/>
    </location>
</feature>
<dbReference type="EMBL" id="WSTA01000141">
    <property type="protein sequence ID" value="MWC00408.1"/>
    <property type="molecule type" value="Genomic_DNA"/>
</dbReference>
<organism evidence="7 8">
    <name type="scientific">Agromyces seonyuensis</name>
    <dbReference type="NCBI Taxonomy" id="2662446"/>
    <lineage>
        <taxon>Bacteria</taxon>
        <taxon>Bacillati</taxon>
        <taxon>Actinomycetota</taxon>
        <taxon>Actinomycetes</taxon>
        <taxon>Micrococcales</taxon>
        <taxon>Microbacteriaceae</taxon>
        <taxon>Agromyces</taxon>
    </lineage>
</organism>
<dbReference type="Pfam" id="PF07690">
    <property type="entry name" value="MFS_1"/>
    <property type="match status" value="2"/>
</dbReference>
<dbReference type="InterPro" id="IPR051788">
    <property type="entry name" value="MFS_Transporter"/>
</dbReference>
<dbReference type="InterPro" id="IPR020846">
    <property type="entry name" value="MFS_dom"/>
</dbReference>
<dbReference type="SUPFAM" id="SSF103473">
    <property type="entry name" value="MFS general substrate transporter"/>
    <property type="match status" value="1"/>
</dbReference>
<keyword evidence="8" id="KW-1185">Reference proteome</keyword>
<evidence type="ECO:0000259" key="6">
    <source>
        <dbReference type="PROSITE" id="PS50850"/>
    </source>
</evidence>
<accession>A0A6I4P8U5</accession>
<gene>
    <name evidence="7" type="ORF">GB864_17865</name>
</gene>
<name>A0A6I4P8U5_9MICO</name>
<dbReference type="CDD" id="cd17393">
    <property type="entry name" value="MFS_MosC_like"/>
    <property type="match status" value="1"/>
</dbReference>
<dbReference type="GO" id="GO:0005886">
    <property type="term" value="C:plasma membrane"/>
    <property type="evidence" value="ECO:0007669"/>
    <property type="project" value="UniProtKB-SubCell"/>
</dbReference>
<reference evidence="7 8" key="1">
    <citation type="submission" date="2019-12" db="EMBL/GenBank/DDBJ databases">
        <authorList>
            <person name="Kim Y.S."/>
        </authorList>
    </citation>
    <scope>NUCLEOTIDE SEQUENCE [LARGE SCALE GENOMIC DNA]</scope>
    <source>
        <strain evidence="7 8">MMS17-SY077</strain>
    </source>
</reference>
<feature type="transmembrane region" description="Helical" evidence="5">
    <location>
        <begin position="316"/>
        <end position="339"/>
    </location>
</feature>
<dbReference type="AlphaFoldDB" id="A0A6I4P8U5"/>
<feature type="domain" description="Major facilitator superfamily (MFS) profile" evidence="6">
    <location>
        <begin position="15"/>
        <end position="403"/>
    </location>
</feature>
<comment type="caution">
    <text evidence="7">The sequence shown here is derived from an EMBL/GenBank/DDBJ whole genome shotgun (WGS) entry which is preliminary data.</text>
</comment>
<keyword evidence="3 5" id="KW-1133">Transmembrane helix</keyword>
<dbReference type="PROSITE" id="PS50850">
    <property type="entry name" value="MFS"/>
    <property type="match status" value="1"/>
</dbReference>
<evidence type="ECO:0000256" key="4">
    <source>
        <dbReference type="ARBA" id="ARBA00023136"/>
    </source>
</evidence>
<feature type="transmembrane region" description="Helical" evidence="5">
    <location>
        <begin position="262"/>
        <end position="280"/>
    </location>
</feature>
<dbReference type="RefSeq" id="WP_160427039.1">
    <property type="nucleotide sequence ID" value="NZ_WSTA01000141.1"/>
</dbReference>
<protein>
    <submittedName>
        <fullName evidence="7">MFS transporter</fullName>
    </submittedName>
</protein>
<evidence type="ECO:0000256" key="2">
    <source>
        <dbReference type="ARBA" id="ARBA00022692"/>
    </source>
</evidence>
<evidence type="ECO:0000256" key="3">
    <source>
        <dbReference type="ARBA" id="ARBA00022989"/>
    </source>
</evidence>
<dbReference type="InterPro" id="IPR011701">
    <property type="entry name" value="MFS"/>
</dbReference>
<sequence length="414" mass="42306">MTADTTLAPRAIAAWRNAVFAIFFLSGLSVATWVSRIPTVRDDTGLGLDQIGAIILCMSIGSIIGLVAAQWMLARFGARRGMTIALGIVGAGILVVGVGSSVFASPAVIVAGMALLGFGNGAVDVMMNVEGALAEQAAGKTLMPLMHAFFSFGTVAGALIGAGTAAIDLPVAWHFGAAGALIAVAIAVAVRFVPVREAAEDENADGPKVPFRERLRTNLSVWRDGRLLLIGVVMLGMAFAEGSANDWITLAAVDGHGTTEEFGAIVFSLFAIAMTTGRVLGGPLLDRFGRVAVLRATAVVGIIGLVAFIFGTETWMLVAGAMLWGLGASLGFPVGISAAADDTANAAARVSAVAMVGYFAFLVGPPGLGFLGEHYGVLNALLVVLGLMVASALAAPATRKREPALTASAPSRVE</sequence>
<proteinExistence type="predicted"/>
<evidence type="ECO:0000256" key="1">
    <source>
        <dbReference type="ARBA" id="ARBA00004651"/>
    </source>
</evidence>
<dbReference type="GO" id="GO:0022857">
    <property type="term" value="F:transmembrane transporter activity"/>
    <property type="evidence" value="ECO:0007669"/>
    <property type="project" value="InterPro"/>
</dbReference>
<feature type="transmembrane region" description="Helical" evidence="5">
    <location>
        <begin position="109"/>
        <end position="127"/>
    </location>
</feature>
<feature type="transmembrane region" description="Helical" evidence="5">
    <location>
        <begin position="12"/>
        <end position="31"/>
    </location>
</feature>
<keyword evidence="4 5" id="KW-0472">Membrane</keyword>
<dbReference type="Proteomes" id="UP000438182">
    <property type="component" value="Unassembled WGS sequence"/>
</dbReference>
<evidence type="ECO:0000256" key="5">
    <source>
        <dbReference type="SAM" id="Phobius"/>
    </source>
</evidence>
<feature type="transmembrane region" description="Helical" evidence="5">
    <location>
        <begin position="375"/>
        <end position="395"/>
    </location>
</feature>
<feature type="transmembrane region" description="Helical" evidence="5">
    <location>
        <begin position="292"/>
        <end position="310"/>
    </location>
</feature>
<dbReference type="InterPro" id="IPR036259">
    <property type="entry name" value="MFS_trans_sf"/>
</dbReference>
<feature type="transmembrane region" description="Helical" evidence="5">
    <location>
        <begin position="225"/>
        <end position="242"/>
    </location>
</feature>
<evidence type="ECO:0000313" key="7">
    <source>
        <dbReference type="EMBL" id="MWC00408.1"/>
    </source>
</evidence>
<keyword evidence="2 5" id="KW-0812">Transmembrane</keyword>
<feature type="transmembrane region" description="Helical" evidence="5">
    <location>
        <begin position="173"/>
        <end position="193"/>
    </location>
</feature>
<feature type="transmembrane region" description="Helical" evidence="5">
    <location>
        <begin position="84"/>
        <end position="103"/>
    </location>
</feature>